<sequence length="103" mass="12246">MNQHLKPPEDCQDMNDIRQAIDSLDQEVIDLWAQRFEYVKAAAKFKINQTSVRAPERFAAMLTQRREWAQEKGLNPDIVEGLYRTLVTHFIDEEMKHWQQRST</sequence>
<evidence type="ECO:0000256" key="2">
    <source>
        <dbReference type="ARBA" id="ARBA00023235"/>
    </source>
</evidence>
<evidence type="ECO:0000259" key="4">
    <source>
        <dbReference type="PROSITE" id="PS51168"/>
    </source>
</evidence>
<dbReference type="Proteomes" id="UP000232883">
    <property type="component" value="Chromosome"/>
</dbReference>
<dbReference type="Gene3D" id="1.20.59.10">
    <property type="entry name" value="Chorismate mutase"/>
    <property type="match status" value="1"/>
</dbReference>
<dbReference type="InterPro" id="IPR002701">
    <property type="entry name" value="CM_II_prokaryot"/>
</dbReference>
<dbReference type="EMBL" id="CP025096">
    <property type="protein sequence ID" value="AUD06310.1"/>
    <property type="molecule type" value="Genomic_DNA"/>
</dbReference>
<feature type="domain" description="Chorismate mutase" evidence="4">
    <location>
        <begin position="8"/>
        <end position="98"/>
    </location>
</feature>
<feature type="binding site" evidence="3">
    <location>
        <position position="35"/>
    </location>
    <ligand>
        <name>substrate</name>
    </ligand>
</feature>
<keyword evidence="6" id="KW-1185">Reference proteome</keyword>
<dbReference type="EC" id="5.4.99.5" evidence="1"/>
<dbReference type="NCBIfam" id="NF005475">
    <property type="entry name" value="PRK07075.1"/>
    <property type="match status" value="1"/>
</dbReference>
<dbReference type="PANTHER" id="PTHR38041:SF1">
    <property type="entry name" value="CHORISMATE MUTASE"/>
    <property type="match status" value="1"/>
</dbReference>
<evidence type="ECO:0000313" key="5">
    <source>
        <dbReference type="EMBL" id="AUD06310.1"/>
    </source>
</evidence>
<feature type="binding site" evidence="3">
    <location>
        <position position="18"/>
    </location>
    <ligand>
        <name>substrate</name>
    </ligand>
</feature>
<dbReference type="SMART" id="SM00830">
    <property type="entry name" value="CM_2"/>
    <property type="match status" value="1"/>
</dbReference>
<dbReference type="GO" id="GO:0046417">
    <property type="term" value="P:chorismate metabolic process"/>
    <property type="evidence" value="ECO:0007669"/>
    <property type="project" value="InterPro"/>
</dbReference>
<reference evidence="5 6" key="1">
    <citation type="submission" date="2017-11" db="EMBL/GenBank/DDBJ databases">
        <title>Taxonomic description and genome sequences of Spirosoma HA7 sp. nov., isolated from pollen microhabitat of Corylus avellana.</title>
        <authorList>
            <person name="Ambika Manirajan B."/>
            <person name="Suarez C."/>
            <person name="Ratering S."/>
            <person name="Geissler-Plaum R."/>
            <person name="Cardinale M."/>
            <person name="Sylvia S."/>
        </authorList>
    </citation>
    <scope>NUCLEOTIDE SEQUENCE [LARGE SCALE GENOMIC DNA]</scope>
    <source>
        <strain evidence="5 6">HA7</strain>
    </source>
</reference>
<dbReference type="RefSeq" id="WP_100992855.1">
    <property type="nucleotide sequence ID" value="NZ_CP025096.1"/>
</dbReference>
<proteinExistence type="predicted"/>
<dbReference type="InterPro" id="IPR036263">
    <property type="entry name" value="Chorismate_II_sf"/>
</dbReference>
<dbReference type="AlphaFoldDB" id="A0A2K8Z8Y0"/>
<keyword evidence="5" id="KW-0456">Lyase</keyword>
<dbReference type="InterPro" id="IPR036979">
    <property type="entry name" value="CM_dom_sf"/>
</dbReference>
<dbReference type="GO" id="GO:0009697">
    <property type="term" value="P:salicylic acid biosynthetic process"/>
    <property type="evidence" value="ECO:0007669"/>
    <property type="project" value="InterPro"/>
</dbReference>
<dbReference type="PANTHER" id="PTHR38041">
    <property type="entry name" value="CHORISMATE MUTASE"/>
    <property type="match status" value="1"/>
</dbReference>
<gene>
    <name evidence="5" type="ORF">CWM47_33390</name>
</gene>
<dbReference type="PROSITE" id="PS51168">
    <property type="entry name" value="CHORISMATE_MUT_2"/>
    <property type="match status" value="1"/>
</dbReference>
<dbReference type="InterPro" id="IPR051331">
    <property type="entry name" value="Chorismate_mutase-related"/>
</dbReference>
<dbReference type="SUPFAM" id="SSF48600">
    <property type="entry name" value="Chorismate mutase II"/>
    <property type="match status" value="1"/>
</dbReference>
<evidence type="ECO:0000313" key="6">
    <source>
        <dbReference type="Proteomes" id="UP000232883"/>
    </source>
</evidence>
<dbReference type="PIRSF" id="PIRSF029775">
    <property type="entry name" value="Isochor_pyr_lyas"/>
    <property type="match status" value="1"/>
</dbReference>
<evidence type="ECO:0000256" key="1">
    <source>
        <dbReference type="ARBA" id="ARBA00012404"/>
    </source>
</evidence>
<accession>A0A2K8Z8Y0</accession>
<dbReference type="GO" id="GO:0016835">
    <property type="term" value="F:carbon-oxygen lyase activity"/>
    <property type="evidence" value="ECO:0007669"/>
    <property type="project" value="InterPro"/>
</dbReference>
<dbReference type="InterPro" id="IPR008241">
    <property type="entry name" value="Isochorismate_pyruvate-lyase"/>
</dbReference>
<dbReference type="OrthoDB" id="514491at2"/>
<name>A0A2K8Z8Y0_9BACT</name>
<dbReference type="NCBIfam" id="TIGR01803">
    <property type="entry name" value="CM-like"/>
    <property type="match status" value="1"/>
</dbReference>
<evidence type="ECO:0000256" key="3">
    <source>
        <dbReference type="PIRSR" id="PIRSR029775-1"/>
    </source>
</evidence>
<feature type="binding site" evidence="3">
    <location>
        <position position="46"/>
    </location>
    <ligand>
        <name>substrate</name>
    </ligand>
</feature>
<dbReference type="Pfam" id="PF01817">
    <property type="entry name" value="CM_2"/>
    <property type="match status" value="1"/>
</dbReference>
<keyword evidence="2" id="KW-0413">Isomerase</keyword>
<dbReference type="GO" id="GO:0004106">
    <property type="term" value="F:chorismate mutase activity"/>
    <property type="evidence" value="ECO:0007669"/>
    <property type="project" value="UniProtKB-EC"/>
</dbReference>
<keyword evidence="5" id="KW-0670">Pyruvate</keyword>
<feature type="binding site" evidence="3">
    <location>
        <position position="94"/>
    </location>
    <ligand>
        <name>substrate</name>
    </ligand>
</feature>
<protein>
    <recommendedName>
        <fullName evidence="1">chorismate mutase</fullName>
        <ecNumber evidence="1">5.4.99.5</ecNumber>
    </recommendedName>
</protein>
<dbReference type="KEGG" id="spir:CWM47_33390"/>
<organism evidence="5 6">
    <name type="scientific">Spirosoma pollinicola</name>
    <dbReference type="NCBI Taxonomy" id="2057025"/>
    <lineage>
        <taxon>Bacteria</taxon>
        <taxon>Pseudomonadati</taxon>
        <taxon>Bacteroidota</taxon>
        <taxon>Cytophagia</taxon>
        <taxon>Cytophagales</taxon>
        <taxon>Cytophagaceae</taxon>
        <taxon>Spirosoma</taxon>
    </lineage>
</organism>